<organism evidence="2 3">
    <name type="scientific">Nostoc punctiforme FACHB-252</name>
    <dbReference type="NCBI Taxonomy" id="1357509"/>
    <lineage>
        <taxon>Bacteria</taxon>
        <taxon>Bacillati</taxon>
        <taxon>Cyanobacteriota</taxon>
        <taxon>Cyanophyceae</taxon>
        <taxon>Nostocales</taxon>
        <taxon>Nostocaceae</taxon>
        <taxon>Nostoc</taxon>
    </lineage>
</organism>
<feature type="repeat" description="TPR" evidence="1">
    <location>
        <begin position="92"/>
        <end position="125"/>
    </location>
</feature>
<dbReference type="Pfam" id="PF13424">
    <property type="entry name" value="TPR_12"/>
    <property type="match status" value="1"/>
</dbReference>
<name>A0ABR8HJZ3_NOSPU</name>
<reference evidence="2 3" key="1">
    <citation type="journal article" date="2020" name="ISME J.">
        <title>Comparative genomics reveals insights into cyanobacterial evolution and habitat adaptation.</title>
        <authorList>
            <person name="Chen M.Y."/>
            <person name="Teng W.K."/>
            <person name="Zhao L."/>
            <person name="Hu C.X."/>
            <person name="Zhou Y.K."/>
            <person name="Han B.P."/>
            <person name="Song L.R."/>
            <person name="Shu W.S."/>
        </authorList>
    </citation>
    <scope>NUCLEOTIDE SEQUENCE [LARGE SCALE GENOMIC DNA]</scope>
    <source>
        <strain evidence="2 3">FACHB-252</strain>
    </source>
</reference>
<dbReference type="SUPFAM" id="SSF48452">
    <property type="entry name" value="TPR-like"/>
    <property type="match status" value="1"/>
</dbReference>
<evidence type="ECO:0000256" key="1">
    <source>
        <dbReference type="PROSITE-ProRule" id="PRU00339"/>
    </source>
</evidence>
<comment type="caution">
    <text evidence="2">The sequence shown here is derived from an EMBL/GenBank/DDBJ whole genome shotgun (WGS) entry which is preliminary data.</text>
</comment>
<keyword evidence="3" id="KW-1185">Reference proteome</keyword>
<dbReference type="InterPro" id="IPR011990">
    <property type="entry name" value="TPR-like_helical_dom_sf"/>
</dbReference>
<dbReference type="Proteomes" id="UP000606396">
    <property type="component" value="Unassembled WGS sequence"/>
</dbReference>
<sequence>MEDIESSQTSSTKDAEQLLMQGKDSSDLNTALNLYEQALEIYKKHKDKAGIASAYNNIGVTYAHLQQQESALNYLKTSINLWKEISNKQNEAIVLLNIGWVYKNFNEILKALEAYYKSLDIRQEIGNQKDIADTLQIIGSVHEEQAIKFYESAISIYNDTKDKKALKHLVNYTKITELFYLIDSNLIDGTEQPGDDPINQPIIYPPVKK</sequence>
<dbReference type="PANTHER" id="PTHR10098">
    <property type="entry name" value="RAPSYN-RELATED"/>
    <property type="match status" value="1"/>
</dbReference>
<dbReference type="Gene3D" id="1.25.40.10">
    <property type="entry name" value="Tetratricopeptide repeat domain"/>
    <property type="match status" value="1"/>
</dbReference>
<dbReference type="PROSITE" id="PS50005">
    <property type="entry name" value="TPR"/>
    <property type="match status" value="1"/>
</dbReference>
<proteinExistence type="predicted"/>
<dbReference type="InterPro" id="IPR019734">
    <property type="entry name" value="TPR_rpt"/>
</dbReference>
<evidence type="ECO:0000313" key="3">
    <source>
        <dbReference type="Proteomes" id="UP000606396"/>
    </source>
</evidence>
<accession>A0ABR8HJZ3</accession>
<evidence type="ECO:0000313" key="2">
    <source>
        <dbReference type="EMBL" id="MBD2616173.1"/>
    </source>
</evidence>
<protein>
    <submittedName>
        <fullName evidence="2">Tetratricopeptide repeat protein</fullName>
    </submittedName>
</protein>
<dbReference type="RefSeq" id="WP_190952631.1">
    <property type="nucleotide sequence ID" value="NZ_JACJTC010000041.1"/>
</dbReference>
<gene>
    <name evidence="2" type="ORF">H6G94_33855</name>
</gene>
<dbReference type="SMART" id="SM00028">
    <property type="entry name" value="TPR"/>
    <property type="match status" value="2"/>
</dbReference>
<dbReference type="EMBL" id="JACJTC010000041">
    <property type="protein sequence ID" value="MBD2616173.1"/>
    <property type="molecule type" value="Genomic_DNA"/>
</dbReference>
<keyword evidence="1" id="KW-0802">TPR repeat</keyword>